<proteinExistence type="predicted"/>
<dbReference type="AlphaFoldDB" id="S7UEQ5"/>
<organism evidence="2 3">
    <name type="scientific">Alkalidesulfovibrio alkalitolerans DSM 16529</name>
    <dbReference type="NCBI Taxonomy" id="1121439"/>
    <lineage>
        <taxon>Bacteria</taxon>
        <taxon>Pseudomonadati</taxon>
        <taxon>Thermodesulfobacteriota</taxon>
        <taxon>Desulfovibrionia</taxon>
        <taxon>Desulfovibrionales</taxon>
        <taxon>Desulfovibrionaceae</taxon>
        <taxon>Alkalidesulfovibrio</taxon>
    </lineage>
</organism>
<dbReference type="PANTHER" id="PTHR37308">
    <property type="entry name" value="INTEGRAL MEMBRANE PROTEIN"/>
    <property type="match status" value="1"/>
</dbReference>
<feature type="transmembrane region" description="Helical" evidence="1">
    <location>
        <begin position="56"/>
        <end position="75"/>
    </location>
</feature>
<dbReference type="InterPro" id="IPR007163">
    <property type="entry name" value="VCA0040-like"/>
</dbReference>
<evidence type="ECO:0000313" key="2">
    <source>
        <dbReference type="EMBL" id="EPR30718.1"/>
    </source>
</evidence>
<keyword evidence="1" id="KW-1133">Transmembrane helix</keyword>
<comment type="caution">
    <text evidence="2">The sequence shown here is derived from an EMBL/GenBank/DDBJ whole genome shotgun (WGS) entry which is preliminary data.</text>
</comment>
<gene>
    <name evidence="2" type="ORF">dsat_1440</name>
</gene>
<feature type="transmembrane region" description="Helical" evidence="1">
    <location>
        <begin position="265"/>
        <end position="282"/>
    </location>
</feature>
<dbReference type="EMBL" id="ATHI01000031">
    <property type="protein sequence ID" value="EPR30718.1"/>
    <property type="molecule type" value="Genomic_DNA"/>
</dbReference>
<keyword evidence="1" id="KW-0812">Transmembrane</keyword>
<keyword evidence="1" id="KW-0472">Membrane</keyword>
<name>S7UEQ5_9BACT</name>
<feature type="transmembrane region" description="Helical" evidence="1">
    <location>
        <begin position="111"/>
        <end position="132"/>
    </location>
</feature>
<feature type="transmembrane region" description="Helical" evidence="1">
    <location>
        <begin position="139"/>
        <end position="165"/>
    </location>
</feature>
<dbReference type="Proteomes" id="UP000014975">
    <property type="component" value="Unassembled WGS sequence"/>
</dbReference>
<evidence type="ECO:0008006" key="4">
    <source>
        <dbReference type="Google" id="ProtNLM"/>
    </source>
</evidence>
<dbReference type="PATRIC" id="fig|1121439.3.peg.2827"/>
<protein>
    <recommendedName>
        <fullName evidence="4">DUF368 domain-containing protein</fullName>
    </recommendedName>
</protein>
<accession>S7UEQ5</accession>
<dbReference type="STRING" id="1121439.dsat_1440"/>
<dbReference type="RefSeq" id="WP_020888136.1">
    <property type="nucleotide sequence ID" value="NZ_ATHI01000031.1"/>
</dbReference>
<keyword evidence="3" id="KW-1185">Reference proteome</keyword>
<feature type="transmembrane region" description="Helical" evidence="1">
    <location>
        <begin position="185"/>
        <end position="203"/>
    </location>
</feature>
<dbReference type="eggNOG" id="COG2035">
    <property type="taxonomic scope" value="Bacteria"/>
</dbReference>
<sequence length="295" mass="32460">MGVADVIPGVSGGTIAFITGIYDQLVESIRSFDVAFLRLLMRGQFVAAFEHVHFRFLAPLLFGIAVAIVSMARIMHHVMDHYPVQTWALFFGLIAASILVVGRQIKPFRPTNVALVLCGTLAAYWIVGLIPVETPDESWFIFVCGALAICAMILPGISGAFILLVLGKYHFITAAVKNPFVHESIGIIAVFGAGCVVGIMGFSRLLHWLLLHRRAATISILTGFMLGAMRKIWPWKEVLETRVMGVREFVIREANVLPRAVDVEFWTALALMCAGFLGVMLLERACMKPESVLES</sequence>
<evidence type="ECO:0000256" key="1">
    <source>
        <dbReference type="SAM" id="Phobius"/>
    </source>
</evidence>
<dbReference type="Pfam" id="PF04018">
    <property type="entry name" value="VCA0040-like"/>
    <property type="match status" value="1"/>
</dbReference>
<evidence type="ECO:0000313" key="3">
    <source>
        <dbReference type="Proteomes" id="UP000014975"/>
    </source>
</evidence>
<reference evidence="2 3" key="1">
    <citation type="journal article" date="2013" name="Genome Announc.">
        <title>Draft genome sequences for three mercury-methylating, sulfate-reducing bacteria.</title>
        <authorList>
            <person name="Brown S.D."/>
            <person name="Hurt R.A.Jr."/>
            <person name="Gilmour C.C."/>
            <person name="Elias D.A."/>
        </authorList>
    </citation>
    <scope>NUCLEOTIDE SEQUENCE [LARGE SCALE GENOMIC DNA]</scope>
    <source>
        <strain evidence="2 3">DSM 16529</strain>
    </source>
</reference>
<feature type="transmembrane region" description="Helical" evidence="1">
    <location>
        <begin position="87"/>
        <end position="105"/>
    </location>
</feature>
<dbReference type="PANTHER" id="PTHR37308:SF1">
    <property type="entry name" value="POLYPRENYL-PHOSPHATE TRANSPORTER"/>
    <property type="match status" value="1"/>
</dbReference>